<name>A0A0R3PAF7_ANGCS</name>
<reference evidence="3" key="1">
    <citation type="submission" date="2017-02" db="UniProtKB">
        <authorList>
            <consortium name="WormBaseParasite"/>
        </authorList>
    </citation>
    <scope>IDENTIFICATION</scope>
</reference>
<keyword evidence="2" id="KW-1185">Reference proteome</keyword>
<evidence type="ECO:0000313" key="3">
    <source>
        <dbReference type="WBParaSite" id="ACOC_0000053001-mRNA-1"/>
    </source>
</evidence>
<dbReference type="Proteomes" id="UP000267027">
    <property type="component" value="Unassembled WGS sequence"/>
</dbReference>
<dbReference type="WBParaSite" id="ACOC_0000053001-mRNA-1">
    <property type="protein sequence ID" value="ACOC_0000053001-mRNA-1"/>
    <property type="gene ID" value="ACOC_0000053001"/>
</dbReference>
<evidence type="ECO:0000313" key="1">
    <source>
        <dbReference type="EMBL" id="VDM52116.1"/>
    </source>
</evidence>
<accession>A0A0R3PAF7</accession>
<organism evidence="3">
    <name type="scientific">Angiostrongylus costaricensis</name>
    <name type="common">Nematode worm</name>
    <dbReference type="NCBI Taxonomy" id="334426"/>
    <lineage>
        <taxon>Eukaryota</taxon>
        <taxon>Metazoa</taxon>
        <taxon>Ecdysozoa</taxon>
        <taxon>Nematoda</taxon>
        <taxon>Chromadorea</taxon>
        <taxon>Rhabditida</taxon>
        <taxon>Rhabditina</taxon>
        <taxon>Rhabditomorpha</taxon>
        <taxon>Strongyloidea</taxon>
        <taxon>Metastrongylidae</taxon>
        <taxon>Angiostrongylus</taxon>
    </lineage>
</organism>
<sequence>MKTTIANQMENVLGTVGFDGDNDSKIQIFKTDLIRHHKNVVMQLVTPTANAIRKSIRNAWSEVTLEILGTAF</sequence>
<gene>
    <name evidence="1" type="ORF">ACOC_LOCUS531</name>
</gene>
<dbReference type="AlphaFoldDB" id="A0A0R3PAF7"/>
<dbReference type="EMBL" id="UYYA01000054">
    <property type="protein sequence ID" value="VDM52116.1"/>
    <property type="molecule type" value="Genomic_DNA"/>
</dbReference>
<protein>
    <submittedName>
        <fullName evidence="3">DDE_Tnp_ISL3 domain-containing protein</fullName>
    </submittedName>
</protein>
<reference evidence="1 2" key="2">
    <citation type="submission" date="2018-11" db="EMBL/GenBank/DDBJ databases">
        <authorList>
            <consortium name="Pathogen Informatics"/>
        </authorList>
    </citation>
    <scope>NUCLEOTIDE SEQUENCE [LARGE SCALE GENOMIC DNA]</scope>
    <source>
        <strain evidence="1 2">Costa Rica</strain>
    </source>
</reference>
<evidence type="ECO:0000313" key="2">
    <source>
        <dbReference type="Proteomes" id="UP000267027"/>
    </source>
</evidence>
<proteinExistence type="predicted"/>